<proteinExistence type="predicted"/>
<dbReference type="RefSeq" id="WP_067557359.1">
    <property type="nucleotide sequence ID" value="NZ_CP011391.1"/>
</dbReference>
<evidence type="ECO:0000313" key="1">
    <source>
        <dbReference type="EMBL" id="AMK54662.1"/>
    </source>
</evidence>
<name>A0A140DVI5_9FIRM</name>
<dbReference type="STRING" id="1702221.AALO17_15280"/>
<dbReference type="GeneID" id="78478221"/>
<dbReference type="Proteomes" id="UP000069771">
    <property type="component" value="Chromosome"/>
</dbReference>
<evidence type="ECO:0000313" key="2">
    <source>
        <dbReference type="Proteomes" id="UP000069771"/>
    </source>
</evidence>
<protein>
    <recommendedName>
        <fullName evidence="3">Helix-turn-helix domain-containing protein</fullName>
    </recommendedName>
</protein>
<dbReference type="AlphaFoldDB" id="A0A140DVI5"/>
<keyword evidence="2" id="KW-1185">Reference proteome</keyword>
<organism evidence="1 2">
    <name type="scientific">Faecalibaculum rodentium</name>
    <dbReference type="NCBI Taxonomy" id="1702221"/>
    <lineage>
        <taxon>Bacteria</taxon>
        <taxon>Bacillati</taxon>
        <taxon>Bacillota</taxon>
        <taxon>Erysipelotrichia</taxon>
        <taxon>Erysipelotrichales</taxon>
        <taxon>Erysipelotrichaceae</taxon>
        <taxon>Faecalibaculum</taxon>
    </lineage>
</organism>
<evidence type="ECO:0008006" key="3">
    <source>
        <dbReference type="Google" id="ProtNLM"/>
    </source>
</evidence>
<sequence length="84" mass="9306">MEATYFNPLMTYTIEDVAGLMHCGRESVNTWLETGILQGIKTGKATVIPSGELARFQEEYLGQNVCNLKRALDARKAVQGRTQA</sequence>
<reference evidence="1 2" key="1">
    <citation type="journal article" date="2016" name="Gut Pathog.">
        <title>Whole genome sequencing of "Faecalibaculum rodentium" ALO17, isolated from C57BL/6J laboratory mouse feces.</title>
        <authorList>
            <person name="Lim S."/>
            <person name="Chang D.H."/>
            <person name="Ahn S."/>
            <person name="Kim B.C."/>
        </authorList>
    </citation>
    <scope>NUCLEOTIDE SEQUENCE [LARGE SCALE GENOMIC DNA]</scope>
    <source>
        <strain evidence="1 2">Alo17</strain>
    </source>
</reference>
<dbReference type="KEGG" id="fro:AALO17_15280"/>
<accession>A0A140DVI5</accession>
<dbReference type="EMBL" id="CP011391">
    <property type="protein sequence ID" value="AMK54662.1"/>
    <property type="molecule type" value="Genomic_DNA"/>
</dbReference>
<gene>
    <name evidence="1" type="ORF">AALO17_15280</name>
</gene>